<dbReference type="Proteomes" id="UP001593940">
    <property type="component" value="Unassembled WGS sequence"/>
</dbReference>
<evidence type="ECO:0000256" key="7">
    <source>
        <dbReference type="SAM" id="MobiDB-lite"/>
    </source>
</evidence>
<dbReference type="SUPFAM" id="SSF52743">
    <property type="entry name" value="Subtilisin-like"/>
    <property type="match status" value="1"/>
</dbReference>
<accession>A0ABV6YDS2</accession>
<dbReference type="PANTHER" id="PTHR43399:SF4">
    <property type="entry name" value="CELL WALL-ASSOCIATED PROTEASE"/>
    <property type="match status" value="1"/>
</dbReference>
<sequence length="539" mass="56183">MQLSDNALNFGTKLDGSSGDSGTLSISNASAATPSQPPAYTGELLVQFTPGASAAAHTAAAASIGGTITEKIQTSAMKASGKGEIVIIKIGNGLSLERATEIVSKRPGVEFVEPNYVLSVQATSDDSYYTNGSLWGMYGNATAPINQYGSQAGEAWAGNFTGSTKVAVGVIDSGIDYTHPDLYLNVWINQKEIPTKIKDTLKDYDGDRAFTFYDLNYRGIGSNEVLSSGKLRFDYNGNGRVDGRDLLSTTSKRSPWEDGRDNDGKGYVDDLIGWNFVRNTNDPYDDNNHGTHVAGTIGALESAGTSGVVGVNWNVQMVALKFLGSSGSGSLSNALKAVDYFTAVSGTHADIMDFAATNNSWGGGGYSQSLLDAIERGAVGPDLDQARRSDGILFVAAAGNDGTNNDTTARYPSNYDTTAGAGYDAVISVASIDSNGALSSFSNWGNTTVDLAAPGRGVWSTVPGGGYASFNGTSMATPHVTGAVALAAAYEGSAYSAEAIKADVLGYVAKDSSLNNYTVADGRLDIGKMSTYWELNPVG</sequence>
<dbReference type="InterPro" id="IPR023828">
    <property type="entry name" value="Peptidase_S8_Ser-AS"/>
</dbReference>
<evidence type="ECO:0000313" key="11">
    <source>
        <dbReference type="Proteomes" id="UP001593940"/>
    </source>
</evidence>
<comment type="caution">
    <text evidence="10">The sequence shown here is derived from an EMBL/GenBank/DDBJ whole genome shotgun (WGS) entry which is preliminary data.</text>
</comment>
<dbReference type="InterPro" id="IPR034204">
    <property type="entry name" value="PfSUB1-like_cat_dom"/>
</dbReference>
<dbReference type="InterPro" id="IPR051048">
    <property type="entry name" value="Peptidase_S8/S53_subtilisin"/>
</dbReference>
<evidence type="ECO:0000259" key="9">
    <source>
        <dbReference type="Pfam" id="PF22148"/>
    </source>
</evidence>
<keyword evidence="4 5" id="KW-0720">Serine protease</keyword>
<evidence type="ECO:0000256" key="1">
    <source>
        <dbReference type="ARBA" id="ARBA00011073"/>
    </source>
</evidence>
<name>A0ABV6YDS2_9HYPH</name>
<keyword evidence="11" id="KW-1185">Reference proteome</keyword>
<evidence type="ECO:0000256" key="2">
    <source>
        <dbReference type="ARBA" id="ARBA00022670"/>
    </source>
</evidence>
<protein>
    <submittedName>
        <fullName evidence="10">S8 family peptidase</fullName>
        <ecNumber evidence="10">3.4.-.-</ecNumber>
    </submittedName>
</protein>
<feature type="region of interest" description="Disordered" evidence="7">
    <location>
        <begin position="12"/>
        <end position="33"/>
    </location>
</feature>
<dbReference type="PROSITE" id="PS00138">
    <property type="entry name" value="SUBTILASE_SER"/>
    <property type="match status" value="1"/>
</dbReference>
<feature type="active site" description="Charge relay system" evidence="5">
    <location>
        <position position="474"/>
    </location>
</feature>
<dbReference type="RefSeq" id="WP_203275135.1">
    <property type="nucleotide sequence ID" value="NZ_JAFBID010000096.1"/>
</dbReference>
<evidence type="ECO:0000256" key="6">
    <source>
        <dbReference type="RuleBase" id="RU003355"/>
    </source>
</evidence>
<dbReference type="GO" id="GO:0016787">
    <property type="term" value="F:hydrolase activity"/>
    <property type="evidence" value="ECO:0007669"/>
    <property type="project" value="UniProtKB-KW"/>
</dbReference>
<dbReference type="EMBL" id="JBHOMY010000109">
    <property type="protein sequence ID" value="MFC1459405.1"/>
    <property type="molecule type" value="Genomic_DNA"/>
</dbReference>
<feature type="domain" description="Peptidase S8/S53" evidence="8">
    <location>
        <begin position="164"/>
        <end position="502"/>
    </location>
</feature>
<comment type="similarity">
    <text evidence="1 5 6">Belongs to the peptidase S8 family.</text>
</comment>
<dbReference type="EC" id="3.4.-.-" evidence="10"/>
<gene>
    <name evidence="10" type="ORF">ACETIH_22430</name>
</gene>
<dbReference type="CDD" id="cd07473">
    <property type="entry name" value="Peptidases_S8_Subtilisin_like"/>
    <property type="match status" value="1"/>
</dbReference>
<feature type="active site" description="Charge relay system" evidence="5">
    <location>
        <position position="172"/>
    </location>
</feature>
<reference evidence="10 11" key="1">
    <citation type="submission" date="2024-09" db="EMBL/GenBank/DDBJ databases">
        <title>Nodulacao em especies de Leguminosae Basais da Amazonia e Caracterizacao dos Rizobios e Bacterias Associadas aos Nodulos.</title>
        <authorList>
            <person name="Jambeiro I.C.A."/>
            <person name="Lopes I.S."/>
            <person name="Aguiar E.R.G.R."/>
            <person name="Santos A.F.J."/>
            <person name="Dos Santos J.M.F."/>
            <person name="Gross E."/>
        </authorList>
    </citation>
    <scope>NUCLEOTIDE SEQUENCE [LARGE SCALE GENOMIC DNA]</scope>
    <source>
        <strain evidence="10 11">BRUESC1165</strain>
    </source>
</reference>
<evidence type="ECO:0000256" key="3">
    <source>
        <dbReference type="ARBA" id="ARBA00022801"/>
    </source>
</evidence>
<dbReference type="PRINTS" id="PR00723">
    <property type="entry name" value="SUBTILISIN"/>
</dbReference>
<dbReference type="PANTHER" id="PTHR43399">
    <property type="entry name" value="SUBTILISIN-RELATED"/>
    <property type="match status" value="1"/>
</dbReference>
<evidence type="ECO:0000259" key="8">
    <source>
        <dbReference type="Pfam" id="PF00082"/>
    </source>
</evidence>
<keyword evidence="3 5" id="KW-0378">Hydrolase</keyword>
<dbReference type="Gene3D" id="3.40.50.200">
    <property type="entry name" value="Peptidase S8/S53 domain"/>
    <property type="match status" value="1"/>
</dbReference>
<evidence type="ECO:0000313" key="10">
    <source>
        <dbReference type="EMBL" id="MFC1459405.1"/>
    </source>
</evidence>
<dbReference type="InterPro" id="IPR015500">
    <property type="entry name" value="Peptidase_S8_subtilisin-rel"/>
</dbReference>
<dbReference type="Pfam" id="PF22148">
    <property type="entry name" value="Fervidolysin_NPro-like"/>
    <property type="match status" value="1"/>
</dbReference>
<dbReference type="InterPro" id="IPR036852">
    <property type="entry name" value="Peptidase_S8/S53_dom_sf"/>
</dbReference>
<evidence type="ECO:0000256" key="4">
    <source>
        <dbReference type="ARBA" id="ARBA00022825"/>
    </source>
</evidence>
<dbReference type="PROSITE" id="PS51892">
    <property type="entry name" value="SUBTILASE"/>
    <property type="match status" value="1"/>
</dbReference>
<feature type="domain" description="Fervidolysin-like N-terminal prodomain" evidence="9">
    <location>
        <begin position="31"/>
        <end position="115"/>
    </location>
</feature>
<dbReference type="InterPro" id="IPR023827">
    <property type="entry name" value="Peptidase_S8_Asp-AS"/>
</dbReference>
<evidence type="ECO:0000256" key="5">
    <source>
        <dbReference type="PROSITE-ProRule" id="PRU01240"/>
    </source>
</evidence>
<dbReference type="InterPro" id="IPR054399">
    <property type="entry name" value="Fervidolysin-like_N_prodom"/>
</dbReference>
<feature type="active site" description="Charge relay system" evidence="5">
    <location>
        <position position="289"/>
    </location>
</feature>
<proteinExistence type="inferred from homology"/>
<organism evidence="10 11">
    <name type="scientific">Microvirga arabica</name>
    <dbReference type="NCBI Taxonomy" id="1128671"/>
    <lineage>
        <taxon>Bacteria</taxon>
        <taxon>Pseudomonadati</taxon>
        <taxon>Pseudomonadota</taxon>
        <taxon>Alphaproteobacteria</taxon>
        <taxon>Hyphomicrobiales</taxon>
        <taxon>Methylobacteriaceae</taxon>
        <taxon>Microvirga</taxon>
    </lineage>
</organism>
<dbReference type="PROSITE" id="PS00137">
    <property type="entry name" value="SUBTILASE_HIS"/>
    <property type="match status" value="1"/>
</dbReference>
<dbReference type="PROSITE" id="PS00136">
    <property type="entry name" value="SUBTILASE_ASP"/>
    <property type="match status" value="1"/>
</dbReference>
<dbReference type="Pfam" id="PF00082">
    <property type="entry name" value="Peptidase_S8"/>
    <property type="match status" value="1"/>
</dbReference>
<dbReference type="InterPro" id="IPR000209">
    <property type="entry name" value="Peptidase_S8/S53_dom"/>
</dbReference>
<feature type="compositionally biased region" description="Low complexity" evidence="7">
    <location>
        <begin position="12"/>
        <end position="25"/>
    </location>
</feature>
<keyword evidence="2 5" id="KW-0645">Protease</keyword>
<dbReference type="InterPro" id="IPR022398">
    <property type="entry name" value="Peptidase_S8_His-AS"/>
</dbReference>